<dbReference type="PRINTS" id="PR00081">
    <property type="entry name" value="GDHRDH"/>
</dbReference>
<dbReference type="PRINTS" id="PR00080">
    <property type="entry name" value="SDRFAMILY"/>
</dbReference>
<comment type="caution">
    <text evidence="4">The sequence shown here is derived from an EMBL/GenBank/DDBJ whole genome shotgun (WGS) entry which is preliminary data.</text>
</comment>
<dbReference type="InterPro" id="IPR036291">
    <property type="entry name" value="NAD(P)-bd_dom_sf"/>
</dbReference>
<dbReference type="InterPro" id="IPR002347">
    <property type="entry name" value="SDR_fam"/>
</dbReference>
<keyword evidence="2" id="KW-0521">NADP</keyword>
<dbReference type="PANTHER" id="PTHR24321:SF8">
    <property type="entry name" value="ESTRADIOL 17-BETA-DEHYDROGENASE 8-RELATED"/>
    <property type="match status" value="1"/>
</dbReference>
<dbReference type="Proteomes" id="UP001521116">
    <property type="component" value="Unassembled WGS sequence"/>
</dbReference>
<dbReference type="PANTHER" id="PTHR24321">
    <property type="entry name" value="DEHYDROGENASES, SHORT CHAIN"/>
    <property type="match status" value="1"/>
</dbReference>
<evidence type="ECO:0000256" key="3">
    <source>
        <dbReference type="ARBA" id="ARBA00023002"/>
    </source>
</evidence>
<evidence type="ECO:0000313" key="4">
    <source>
        <dbReference type="EMBL" id="KAL1629884.1"/>
    </source>
</evidence>
<protein>
    <submittedName>
        <fullName evidence="4">Uncharacterized protein</fullName>
    </submittedName>
</protein>
<keyword evidence="3" id="KW-0560">Oxidoreductase</keyword>
<organism evidence="4 5">
    <name type="scientific">Neofusicoccum ribis</name>
    <dbReference type="NCBI Taxonomy" id="45134"/>
    <lineage>
        <taxon>Eukaryota</taxon>
        <taxon>Fungi</taxon>
        <taxon>Dikarya</taxon>
        <taxon>Ascomycota</taxon>
        <taxon>Pezizomycotina</taxon>
        <taxon>Dothideomycetes</taxon>
        <taxon>Dothideomycetes incertae sedis</taxon>
        <taxon>Botryosphaeriales</taxon>
        <taxon>Botryosphaeriaceae</taxon>
        <taxon>Neofusicoccum</taxon>
    </lineage>
</organism>
<keyword evidence="5" id="KW-1185">Reference proteome</keyword>
<dbReference type="Gene3D" id="3.40.50.720">
    <property type="entry name" value="NAD(P)-binding Rossmann-like Domain"/>
    <property type="match status" value="1"/>
</dbReference>
<gene>
    <name evidence="4" type="ORF">SLS56_005153</name>
</gene>
<accession>A0ABR3SUE9</accession>
<dbReference type="InterPro" id="IPR020904">
    <property type="entry name" value="Sc_DH/Rdtase_CS"/>
</dbReference>
<dbReference type="PROSITE" id="PS00061">
    <property type="entry name" value="ADH_SHORT"/>
    <property type="match status" value="1"/>
</dbReference>
<proteinExistence type="inferred from homology"/>
<reference evidence="4 5" key="1">
    <citation type="submission" date="2024-02" db="EMBL/GenBank/DDBJ databases">
        <title>De novo assembly and annotation of 12 fungi associated with fruit tree decline syndrome in Ontario, Canada.</title>
        <authorList>
            <person name="Sulman M."/>
            <person name="Ellouze W."/>
            <person name="Ilyukhin E."/>
        </authorList>
    </citation>
    <scope>NUCLEOTIDE SEQUENCE [LARGE SCALE GENOMIC DNA]</scope>
    <source>
        <strain evidence="4 5">M1-105</strain>
    </source>
</reference>
<evidence type="ECO:0000313" key="5">
    <source>
        <dbReference type="Proteomes" id="UP001521116"/>
    </source>
</evidence>
<comment type="similarity">
    <text evidence="1">Belongs to the short-chain dehydrogenases/reductases (SDR) family.</text>
</comment>
<evidence type="ECO:0000256" key="1">
    <source>
        <dbReference type="ARBA" id="ARBA00006484"/>
    </source>
</evidence>
<dbReference type="SUPFAM" id="SSF51735">
    <property type="entry name" value="NAD(P)-binding Rossmann-fold domains"/>
    <property type="match status" value="1"/>
</dbReference>
<evidence type="ECO:0000256" key="2">
    <source>
        <dbReference type="ARBA" id="ARBA00022857"/>
    </source>
</evidence>
<name>A0ABR3SUE9_9PEZI</name>
<sequence length="244" mass="25900">MDGKVVALTGGAQGIGFETAKLLVSRGAKVSVGDIDEAKLVSAEQHFKDAGTHDRVRFQKLNVADPKDVGNWIRSTTEWAGQQLDAAVNAAGINCSESGEATVAETTDERWDILLQVNLSGVFYCLRSELNNIKDGGSIVCVASVQGLLGFPTSAAYAATKHGVIGLVRSAAKENGERNIRVNAVAPGAIDTRMVLEKDRTDIRTPIKRIGKPEEVAHLVSFLLSDEAAFITGATYSIDGGWAC</sequence>
<dbReference type="EMBL" id="JAJVDC020000050">
    <property type="protein sequence ID" value="KAL1629884.1"/>
    <property type="molecule type" value="Genomic_DNA"/>
</dbReference>
<dbReference type="Pfam" id="PF13561">
    <property type="entry name" value="adh_short_C2"/>
    <property type="match status" value="1"/>
</dbReference>